<accession>A0A4Y2MFW8</accession>
<evidence type="ECO:0000313" key="2">
    <source>
        <dbReference type="Proteomes" id="UP000499080"/>
    </source>
</evidence>
<evidence type="ECO:0000313" key="1">
    <source>
        <dbReference type="EMBL" id="GBN25374.1"/>
    </source>
</evidence>
<keyword evidence="2" id="KW-1185">Reference proteome</keyword>
<sequence>MTVSIRLVIHYRSTPYKFDSSNPKPVVNVKNGHNWSRVHWKIEYPTCLNIRSSIWTAGPWKLRRVGRCVVLGCVIHRGNRSTWGRGLEGITTPPKFIF</sequence>
<reference evidence="1 2" key="1">
    <citation type="journal article" date="2019" name="Sci. Rep.">
        <title>Orb-weaving spider Araneus ventricosus genome elucidates the spidroin gene catalogue.</title>
        <authorList>
            <person name="Kono N."/>
            <person name="Nakamura H."/>
            <person name="Ohtoshi R."/>
            <person name="Moran D.A.P."/>
            <person name="Shinohara A."/>
            <person name="Yoshida Y."/>
            <person name="Fujiwara M."/>
            <person name="Mori M."/>
            <person name="Tomita M."/>
            <person name="Arakawa K."/>
        </authorList>
    </citation>
    <scope>NUCLEOTIDE SEQUENCE [LARGE SCALE GENOMIC DNA]</scope>
</reference>
<organism evidence="1 2">
    <name type="scientific">Araneus ventricosus</name>
    <name type="common">Orbweaver spider</name>
    <name type="synonym">Epeira ventricosa</name>
    <dbReference type="NCBI Taxonomy" id="182803"/>
    <lineage>
        <taxon>Eukaryota</taxon>
        <taxon>Metazoa</taxon>
        <taxon>Ecdysozoa</taxon>
        <taxon>Arthropoda</taxon>
        <taxon>Chelicerata</taxon>
        <taxon>Arachnida</taxon>
        <taxon>Araneae</taxon>
        <taxon>Araneomorphae</taxon>
        <taxon>Entelegynae</taxon>
        <taxon>Araneoidea</taxon>
        <taxon>Araneidae</taxon>
        <taxon>Araneus</taxon>
    </lineage>
</organism>
<dbReference type="Proteomes" id="UP000499080">
    <property type="component" value="Unassembled WGS sequence"/>
</dbReference>
<dbReference type="AlphaFoldDB" id="A0A4Y2MFW8"/>
<gene>
    <name evidence="1" type="ORF">AVEN_61754_1</name>
</gene>
<protein>
    <submittedName>
        <fullName evidence="1">Uncharacterized protein</fullName>
    </submittedName>
</protein>
<proteinExistence type="predicted"/>
<dbReference type="EMBL" id="BGPR01007234">
    <property type="protein sequence ID" value="GBN25374.1"/>
    <property type="molecule type" value="Genomic_DNA"/>
</dbReference>
<comment type="caution">
    <text evidence="1">The sequence shown here is derived from an EMBL/GenBank/DDBJ whole genome shotgun (WGS) entry which is preliminary data.</text>
</comment>
<name>A0A4Y2MFW8_ARAVE</name>